<feature type="domain" description="VOC" evidence="3">
    <location>
        <begin position="434"/>
        <end position="584"/>
    </location>
</feature>
<gene>
    <name evidence="4" type="ORF">BG454_02295</name>
</gene>
<dbReference type="InterPro" id="IPR029068">
    <property type="entry name" value="Glyas_Bleomycin-R_OHBP_Dase"/>
</dbReference>
<dbReference type="InterPro" id="IPR004360">
    <property type="entry name" value="Glyas_Fos-R_dOase_dom"/>
</dbReference>
<dbReference type="RefSeq" id="WP_071479866.1">
    <property type="nucleotide sequence ID" value="NZ_CP024899.1"/>
</dbReference>
<dbReference type="OrthoDB" id="9780241at2"/>
<evidence type="ECO:0000259" key="3">
    <source>
        <dbReference type="PROSITE" id="PS51819"/>
    </source>
</evidence>
<dbReference type="EMBL" id="CP024899">
    <property type="protein sequence ID" value="ATX64810.1"/>
    <property type="molecule type" value="Genomic_DNA"/>
</dbReference>
<dbReference type="PROSITE" id="PS51819">
    <property type="entry name" value="VOC"/>
    <property type="match status" value="2"/>
</dbReference>
<dbReference type="InterPro" id="IPR013022">
    <property type="entry name" value="Xyl_isomerase-like_TIM-brl"/>
</dbReference>
<dbReference type="InterPro" id="IPR050312">
    <property type="entry name" value="IolE/XylAMocC-like"/>
</dbReference>
<protein>
    <recommendedName>
        <fullName evidence="2">3-dehydroshikimate dehydratase</fullName>
        <shortName evidence="2">DSD</shortName>
        <ecNumber evidence="2">4.2.1.118</ecNumber>
    </recommendedName>
</protein>
<keyword evidence="2" id="KW-0456">Lyase</keyword>
<evidence type="ECO:0000313" key="4">
    <source>
        <dbReference type="EMBL" id="ATX64810.1"/>
    </source>
</evidence>
<organism evidence="4 5">
    <name type="scientific">Roseinatronobacter bogoriensis subsp. barguzinensis</name>
    <dbReference type="NCBI Taxonomy" id="441209"/>
    <lineage>
        <taxon>Bacteria</taxon>
        <taxon>Pseudomonadati</taxon>
        <taxon>Pseudomonadota</taxon>
        <taxon>Alphaproteobacteria</taxon>
        <taxon>Rhodobacterales</taxon>
        <taxon>Paracoccaceae</taxon>
        <taxon>Roseinatronobacter</taxon>
    </lineage>
</organism>
<dbReference type="InterPro" id="IPR043700">
    <property type="entry name" value="DSD"/>
</dbReference>
<dbReference type="PANTHER" id="PTHR12110">
    <property type="entry name" value="HYDROXYPYRUVATE ISOMERASE"/>
    <property type="match status" value="1"/>
</dbReference>
<dbReference type="CDD" id="cd08342">
    <property type="entry name" value="HPPD_N_like"/>
    <property type="match status" value="1"/>
</dbReference>
<keyword evidence="1 2" id="KW-0479">Metal-binding</keyword>
<sequence>MKTSISSLSVSDTLEDKLAAFAAAGFDGIEISEQDFAVQGSTPSEIGKLVRDHGLDVTLFQTTLALPGMPDRARALTQLERRLDIISALDAPLLLLKAPSDPQSLGGIDRMADDLRNAAERAAARGLRIGFEPRAQARHINDYRDAWEIVRRADHSALGLVLDSFHVLARGLSPEGIRAIPAERIFHVQMADAPAVEMDLDFKSRGFRQLPGEGDLPLLTFLRAVLATGYSGALGLDLRQDRSRPSTRNLALDGYRALVTLADAARRAEPSLNLNLPAFPPPSRVEDVAFVEFTANEDQARSLGHMLSCLGFAPVAKHKSRQVALWQQNDIRIVVNSEPTGYAHSAQVMHGTSICDIGLTVPDAEAAARRAEALGARRFHQTRHPDEMNIPAVRGVGGSVLHFLDRKSDLRRVWKREFVPLPQVTGVKQAGLRRIDHLAQVMQLNELPGWAQFYAALFDVDKASETRVADAGGPVRSRALQTEDGSFRLTMNGVDTHRTFAGRFLSDSYGASVQHIAFHTDDIFETARVLATTRFTALPIPQSYYEDLASAFDLSDSFVADLVAANILYDRDPLGGEFFQLYSMPHGDGFFFEIVSRKSGYNGYGARNAPYRTAAFKRLSTR</sequence>
<dbReference type="AlphaFoldDB" id="A0A2K8KF87"/>
<evidence type="ECO:0000313" key="5">
    <source>
        <dbReference type="Proteomes" id="UP000228948"/>
    </source>
</evidence>
<dbReference type="Pfam" id="PF14696">
    <property type="entry name" value="Glyoxalase_5"/>
    <property type="match status" value="1"/>
</dbReference>
<feature type="binding site" evidence="2">
    <location>
        <position position="593"/>
    </location>
    <ligand>
        <name>Mg(2+)</name>
        <dbReference type="ChEBI" id="CHEBI:18420"/>
    </ligand>
</feature>
<dbReference type="Gene3D" id="3.10.180.10">
    <property type="entry name" value="2,3-Dihydroxybiphenyl 1,2-Dioxygenase, domain 1"/>
    <property type="match status" value="2"/>
</dbReference>
<reference evidence="4 5" key="1">
    <citation type="submission" date="2017-11" db="EMBL/GenBank/DDBJ databases">
        <title>Revised Sequence and Annotation of the Rhodobaca barguzinensis strain alga05 Genome.</title>
        <authorList>
            <person name="Kopejtka K."/>
            <person name="Tomasch J.M."/>
            <person name="Bunk B."/>
            <person name="Koblizek M."/>
        </authorList>
    </citation>
    <scope>NUCLEOTIDE SEQUENCE [LARGE SCALE GENOMIC DNA]</scope>
    <source>
        <strain evidence="5">alga05</strain>
    </source>
</reference>
<keyword evidence="5" id="KW-1185">Reference proteome</keyword>
<dbReference type="GO" id="GO:0046872">
    <property type="term" value="F:metal ion binding"/>
    <property type="evidence" value="ECO:0007669"/>
    <property type="project" value="UniProtKB-UniRule"/>
</dbReference>
<comment type="function">
    <text evidence="2">Catalyzes the conversion of 3-dehydroshikimate to protocatechuate (3,4-dihydroxybenzoate), a common intermediate of quinate and shikimate degradation pathways.</text>
</comment>
<comment type="caution">
    <text evidence="2">Lacks conserved residue(s) required for the propagation of feature annotation.</text>
</comment>
<dbReference type="Gene3D" id="3.20.20.150">
    <property type="entry name" value="Divalent-metal-dependent TIM barrel enzymes"/>
    <property type="match status" value="1"/>
</dbReference>
<dbReference type="PANTHER" id="PTHR12110:SF21">
    <property type="entry name" value="XYLOSE ISOMERASE-LIKE TIM BARREL DOMAIN-CONTAINING PROTEIN"/>
    <property type="match status" value="1"/>
</dbReference>
<comment type="catalytic activity">
    <reaction evidence="2">
        <text>3-dehydroshikimate = 3,4-dihydroxybenzoate + H2O</text>
        <dbReference type="Rhea" id="RHEA:24848"/>
        <dbReference type="ChEBI" id="CHEBI:15377"/>
        <dbReference type="ChEBI" id="CHEBI:16630"/>
        <dbReference type="ChEBI" id="CHEBI:36241"/>
        <dbReference type="EC" id="4.2.1.118"/>
    </reaction>
</comment>
<feature type="binding site" evidence="2">
    <location>
        <position position="515"/>
    </location>
    <ligand>
        <name>Mg(2+)</name>
        <dbReference type="ChEBI" id="CHEBI:18420"/>
    </ligand>
</feature>
<dbReference type="InterPro" id="IPR037523">
    <property type="entry name" value="VOC_core"/>
</dbReference>
<dbReference type="STRING" id="441209.GCA_001870665_00767"/>
<comment type="pathway">
    <text evidence="2">Aromatic compound metabolism; 3,4-dihydroxybenzoate biosynthesis.</text>
</comment>
<dbReference type="SUPFAM" id="SSF51658">
    <property type="entry name" value="Xylose isomerase-like"/>
    <property type="match status" value="1"/>
</dbReference>
<feature type="binding site" evidence="2">
    <location>
        <position position="437"/>
    </location>
    <ligand>
        <name>Mg(2+)</name>
        <dbReference type="ChEBI" id="CHEBI:18420"/>
    </ligand>
</feature>
<dbReference type="GO" id="GO:0046279">
    <property type="term" value="P:3,4-dihydroxybenzoate biosynthetic process"/>
    <property type="evidence" value="ECO:0007669"/>
    <property type="project" value="UniProtKB-UniRule"/>
</dbReference>
<evidence type="ECO:0000256" key="1">
    <source>
        <dbReference type="ARBA" id="ARBA00022723"/>
    </source>
</evidence>
<proteinExistence type="inferred from homology"/>
<name>A0A2K8KF87_9RHOB</name>
<feature type="domain" description="VOC" evidence="3">
    <location>
        <begin position="287"/>
        <end position="406"/>
    </location>
</feature>
<dbReference type="EC" id="4.2.1.118" evidence="2"/>
<dbReference type="GO" id="GO:0046565">
    <property type="term" value="F:3-dehydroshikimate dehydratase activity"/>
    <property type="evidence" value="ECO:0007669"/>
    <property type="project" value="UniProtKB-UniRule"/>
</dbReference>
<accession>A0A2K8KF87</accession>
<dbReference type="Pfam" id="PF00903">
    <property type="entry name" value="Glyoxalase"/>
    <property type="match status" value="1"/>
</dbReference>
<dbReference type="InterPro" id="IPR036237">
    <property type="entry name" value="Xyl_isomerase-like_sf"/>
</dbReference>
<dbReference type="KEGG" id="rbg:BG454_02295"/>
<dbReference type="UniPathway" id="UPA00088"/>
<dbReference type="HAMAP" id="MF_02238">
    <property type="entry name" value="DSD"/>
    <property type="match status" value="1"/>
</dbReference>
<dbReference type="Pfam" id="PF01261">
    <property type="entry name" value="AP_endonuc_2"/>
    <property type="match status" value="1"/>
</dbReference>
<dbReference type="Proteomes" id="UP000228948">
    <property type="component" value="Chromosome"/>
</dbReference>
<comment type="similarity">
    <text evidence="2">Belongs to the bacterial two-domain DSD family.</text>
</comment>
<dbReference type="SUPFAM" id="SSF54593">
    <property type="entry name" value="Glyoxalase/Bleomycin resistance protein/Dihydroxybiphenyl dioxygenase"/>
    <property type="match status" value="1"/>
</dbReference>
<comment type="cofactor">
    <cofactor evidence="2">
        <name>a divalent metal cation</name>
        <dbReference type="ChEBI" id="CHEBI:60240"/>
    </cofactor>
</comment>
<evidence type="ECO:0000256" key="2">
    <source>
        <dbReference type="HAMAP-Rule" id="MF_02238"/>
    </source>
</evidence>
<dbReference type="InterPro" id="IPR041736">
    <property type="entry name" value="4OHPhenylPyrv_dOase_N"/>
</dbReference>